<feature type="region of interest" description="Flexible loop" evidence="10">
    <location>
        <begin position="99"/>
        <end position="109"/>
    </location>
</feature>
<keyword evidence="8 10" id="KW-0460">Magnesium</keyword>
<keyword evidence="5 10" id="KW-0479">Metal-binding</keyword>
<comment type="subunit">
    <text evidence="10">Homotetramer; dimer of dimers.</text>
</comment>
<dbReference type="EMBL" id="FWXD01000014">
    <property type="protein sequence ID" value="SMC26450.1"/>
    <property type="molecule type" value="Genomic_DNA"/>
</dbReference>
<dbReference type="Pfam" id="PF00438">
    <property type="entry name" value="S-AdoMet_synt_N"/>
    <property type="match status" value="1"/>
</dbReference>
<dbReference type="GO" id="GO:0006730">
    <property type="term" value="P:one-carbon metabolic process"/>
    <property type="evidence" value="ECO:0007669"/>
    <property type="project" value="UniProtKB-KW"/>
</dbReference>
<feature type="binding site" evidence="10">
    <location>
        <position position="242"/>
    </location>
    <ligand>
        <name>L-methionine</name>
        <dbReference type="ChEBI" id="CHEBI:57844"/>
        <note>ligand shared between two neighboring subunits</note>
    </ligand>
</feature>
<organism evidence="16 17">
    <name type="scientific">Andreprevotia lacus DSM 23236</name>
    <dbReference type="NCBI Taxonomy" id="1121001"/>
    <lineage>
        <taxon>Bacteria</taxon>
        <taxon>Pseudomonadati</taxon>
        <taxon>Pseudomonadota</taxon>
        <taxon>Betaproteobacteria</taxon>
        <taxon>Neisseriales</taxon>
        <taxon>Chitinibacteraceae</taxon>
        <taxon>Andreprevotia</taxon>
    </lineage>
</organism>
<dbReference type="PROSITE" id="PS00376">
    <property type="entry name" value="ADOMET_SYNTHASE_1"/>
    <property type="match status" value="1"/>
</dbReference>
<name>A0A1W1XR35_9NEIS</name>
<dbReference type="Gene3D" id="3.30.300.10">
    <property type="match status" value="3"/>
</dbReference>
<protein>
    <recommendedName>
        <fullName evidence="10">S-adenosylmethionine synthase</fullName>
        <shortName evidence="10">AdoMet synthase</shortName>
        <ecNumber evidence="10">2.5.1.6</ecNumber>
    </recommendedName>
    <alternativeName>
        <fullName evidence="10">MAT</fullName>
    </alternativeName>
    <alternativeName>
        <fullName evidence="10">Methionine adenosyltransferase</fullName>
    </alternativeName>
</protein>
<feature type="binding site" description="in other chain" evidence="10">
    <location>
        <position position="56"/>
    </location>
    <ligand>
        <name>L-methionine</name>
        <dbReference type="ChEBI" id="CHEBI:57844"/>
        <note>ligand shared between two neighboring subunits</note>
    </ligand>
</feature>
<comment type="cofactor">
    <cofactor evidence="10">
        <name>K(+)</name>
        <dbReference type="ChEBI" id="CHEBI:29103"/>
    </cofactor>
    <text evidence="10">Binds 1 potassium ion per subunit.</text>
</comment>
<keyword evidence="7 10" id="KW-0067">ATP-binding</keyword>
<feature type="binding site" description="in other chain" evidence="10">
    <location>
        <begin position="248"/>
        <end position="249"/>
    </location>
    <ligand>
        <name>ATP</name>
        <dbReference type="ChEBI" id="CHEBI:30616"/>
        <note>ligand shared between two neighboring subunits</note>
    </ligand>
</feature>
<evidence type="ECO:0000256" key="1">
    <source>
        <dbReference type="ARBA" id="ARBA00005224"/>
    </source>
</evidence>
<keyword evidence="6 10" id="KW-0547">Nucleotide-binding</keyword>
<comment type="catalytic activity">
    <reaction evidence="10">
        <text>L-methionine + ATP + H2O = S-adenosyl-L-methionine + phosphate + diphosphate</text>
        <dbReference type="Rhea" id="RHEA:21080"/>
        <dbReference type="ChEBI" id="CHEBI:15377"/>
        <dbReference type="ChEBI" id="CHEBI:30616"/>
        <dbReference type="ChEBI" id="CHEBI:33019"/>
        <dbReference type="ChEBI" id="CHEBI:43474"/>
        <dbReference type="ChEBI" id="CHEBI:57844"/>
        <dbReference type="ChEBI" id="CHEBI:59789"/>
        <dbReference type="EC" id="2.5.1.6"/>
    </reaction>
</comment>
<comment type="subcellular location">
    <subcellularLocation>
        <location evidence="10 11">Cytoplasm</location>
    </subcellularLocation>
</comment>
<feature type="binding site" description="in other chain" evidence="10">
    <location>
        <position position="99"/>
    </location>
    <ligand>
        <name>L-methionine</name>
        <dbReference type="ChEBI" id="CHEBI:57844"/>
        <note>ligand shared between two neighboring subunits</note>
    </ligand>
</feature>
<feature type="domain" description="S-adenosylmethionine synthetase N-terminal" evidence="13">
    <location>
        <begin position="4"/>
        <end position="101"/>
    </location>
</feature>
<feature type="domain" description="S-adenosylmethionine synthetase central" evidence="14">
    <location>
        <begin position="116"/>
        <end position="234"/>
    </location>
</feature>
<sequence>MKEFLFTSESVSEGHPDKVADQISDSILDAILSQDKNARVAAETLVNTGLVVLAGEITTTANIDYIQIARDTIKRIGYDHSDIGFDYKTCAVLVAYDKQSPDIAQGVDEGAGLDLDQGAGDQGLMFGYACDETPQLMPAAIYYAHRLMQRQSELRKDGRLPWLRPDAKSQVTLRYDAETGKVLEVDTIVLSTQHHPDVSHAQLSEAVIEEIIKPVLPAEWLKNPKYLVNPTGRFVIGGPMGDCGLTGRKIIVDTYGGAAPHGGGAFSGKDPSKVDRSAAYAGRYVAKNIVAAGIAKQCLVQVSYAIGVSKPVSIMVDTWGTSKLTNEQIVGLIERHFDLRPKGIVQMLDLLRPVYTRTASYGHFGREEPDFSWERTDKAEALRADAAKL</sequence>
<evidence type="ECO:0000256" key="8">
    <source>
        <dbReference type="ARBA" id="ARBA00022842"/>
    </source>
</evidence>
<dbReference type="InterPro" id="IPR022628">
    <property type="entry name" value="S-AdoMet_synt_N"/>
</dbReference>
<keyword evidence="17" id="KW-1185">Reference proteome</keyword>
<evidence type="ECO:0000259" key="15">
    <source>
        <dbReference type="Pfam" id="PF02773"/>
    </source>
</evidence>
<proteinExistence type="inferred from homology"/>
<keyword evidence="3 10" id="KW-0554">One-carbon metabolism</keyword>
<dbReference type="InterPro" id="IPR022636">
    <property type="entry name" value="S-AdoMet_synthetase_sfam"/>
</dbReference>
<dbReference type="GO" id="GO:0005737">
    <property type="term" value="C:cytoplasm"/>
    <property type="evidence" value="ECO:0007669"/>
    <property type="project" value="UniProtKB-SubCell"/>
</dbReference>
<dbReference type="PIRSF" id="PIRSF000497">
    <property type="entry name" value="MAT"/>
    <property type="match status" value="1"/>
</dbReference>
<feature type="binding site" evidence="10">
    <location>
        <position position="242"/>
    </location>
    <ligand>
        <name>ATP</name>
        <dbReference type="ChEBI" id="CHEBI:30616"/>
        <note>ligand shared between two neighboring subunits</note>
    </ligand>
</feature>
<dbReference type="EC" id="2.5.1.6" evidence="10"/>
<dbReference type="GO" id="GO:0000287">
    <property type="term" value="F:magnesium ion binding"/>
    <property type="evidence" value="ECO:0007669"/>
    <property type="project" value="UniProtKB-UniRule"/>
</dbReference>
<evidence type="ECO:0000256" key="10">
    <source>
        <dbReference type="HAMAP-Rule" id="MF_00086"/>
    </source>
</evidence>
<keyword evidence="4 10" id="KW-0808">Transferase</keyword>
<dbReference type="InterPro" id="IPR022629">
    <property type="entry name" value="S-AdoMet_synt_central"/>
</dbReference>
<comment type="pathway">
    <text evidence="1 10">Amino-acid biosynthesis; S-adenosyl-L-methionine biosynthesis; S-adenosyl-L-methionine from L-methionine: step 1/1.</text>
</comment>
<dbReference type="FunFam" id="3.30.300.10:FF:000003">
    <property type="entry name" value="S-adenosylmethionine synthase"/>
    <property type="match status" value="1"/>
</dbReference>
<evidence type="ECO:0000256" key="12">
    <source>
        <dbReference type="RuleBase" id="RU004462"/>
    </source>
</evidence>
<reference evidence="16 17" key="1">
    <citation type="submission" date="2017-04" db="EMBL/GenBank/DDBJ databases">
        <authorList>
            <person name="Afonso C.L."/>
            <person name="Miller P.J."/>
            <person name="Scott M.A."/>
            <person name="Spackman E."/>
            <person name="Goraichik I."/>
            <person name="Dimitrov K.M."/>
            <person name="Suarez D.L."/>
            <person name="Swayne D.E."/>
        </authorList>
    </citation>
    <scope>NUCLEOTIDE SEQUENCE [LARGE SCALE GENOMIC DNA]</scope>
    <source>
        <strain evidence="16 17">DSM 23236</strain>
    </source>
</reference>
<evidence type="ECO:0000256" key="3">
    <source>
        <dbReference type="ARBA" id="ARBA00022563"/>
    </source>
</evidence>
<feature type="binding site" description="in other chain" evidence="10">
    <location>
        <begin position="166"/>
        <end position="168"/>
    </location>
    <ligand>
        <name>ATP</name>
        <dbReference type="ChEBI" id="CHEBI:30616"/>
        <note>ligand shared between two neighboring subunits</note>
    </ligand>
</feature>
<dbReference type="PANTHER" id="PTHR11964">
    <property type="entry name" value="S-ADENOSYLMETHIONINE SYNTHETASE"/>
    <property type="match status" value="1"/>
</dbReference>
<dbReference type="Pfam" id="PF02772">
    <property type="entry name" value="S-AdoMet_synt_M"/>
    <property type="match status" value="1"/>
</dbReference>
<evidence type="ECO:0000256" key="5">
    <source>
        <dbReference type="ARBA" id="ARBA00022723"/>
    </source>
</evidence>
<dbReference type="GO" id="GO:0004478">
    <property type="term" value="F:methionine adenosyltransferase activity"/>
    <property type="evidence" value="ECO:0007669"/>
    <property type="project" value="UniProtKB-UniRule"/>
</dbReference>
<evidence type="ECO:0000313" key="17">
    <source>
        <dbReference type="Proteomes" id="UP000192761"/>
    </source>
</evidence>
<evidence type="ECO:0000259" key="13">
    <source>
        <dbReference type="Pfam" id="PF00438"/>
    </source>
</evidence>
<dbReference type="SUPFAM" id="SSF55973">
    <property type="entry name" value="S-adenosylmethionine synthetase"/>
    <property type="match status" value="3"/>
</dbReference>
<evidence type="ECO:0000256" key="11">
    <source>
        <dbReference type="RuleBase" id="RU000542"/>
    </source>
</evidence>
<dbReference type="AlphaFoldDB" id="A0A1W1XR35"/>
<feature type="domain" description="S-adenosylmethionine synthetase C-terminal" evidence="15">
    <location>
        <begin position="236"/>
        <end position="375"/>
    </location>
</feature>
<dbReference type="GO" id="GO:0006556">
    <property type="term" value="P:S-adenosylmethionine biosynthetic process"/>
    <property type="evidence" value="ECO:0007669"/>
    <property type="project" value="UniProtKB-UniRule"/>
</dbReference>
<feature type="binding site" evidence="10">
    <location>
        <position position="17"/>
    </location>
    <ligand>
        <name>Mg(2+)</name>
        <dbReference type="ChEBI" id="CHEBI:18420"/>
    </ligand>
</feature>
<dbReference type="InterPro" id="IPR002133">
    <property type="entry name" value="S-AdoMet_synthetase"/>
</dbReference>
<keyword evidence="10" id="KW-0963">Cytoplasm</keyword>
<evidence type="ECO:0000256" key="2">
    <source>
        <dbReference type="ARBA" id="ARBA00009685"/>
    </source>
</evidence>
<dbReference type="Pfam" id="PF02773">
    <property type="entry name" value="S-AdoMet_synt_C"/>
    <property type="match status" value="1"/>
</dbReference>
<dbReference type="HAMAP" id="MF_00086">
    <property type="entry name" value="S_AdoMet_synth1"/>
    <property type="match status" value="1"/>
</dbReference>
<comment type="similarity">
    <text evidence="2 10 12">Belongs to the AdoMet synthase family.</text>
</comment>
<evidence type="ECO:0000256" key="7">
    <source>
        <dbReference type="ARBA" id="ARBA00022840"/>
    </source>
</evidence>
<evidence type="ECO:0000256" key="4">
    <source>
        <dbReference type="ARBA" id="ARBA00022679"/>
    </source>
</evidence>
<feature type="binding site" description="in other chain" evidence="10">
    <location>
        <position position="273"/>
    </location>
    <ligand>
        <name>L-methionine</name>
        <dbReference type="ChEBI" id="CHEBI:57844"/>
        <note>ligand shared between two neighboring subunits</note>
    </ligand>
</feature>
<dbReference type="GO" id="GO:0005524">
    <property type="term" value="F:ATP binding"/>
    <property type="evidence" value="ECO:0007669"/>
    <property type="project" value="UniProtKB-UniRule"/>
</dbReference>
<keyword evidence="9 10" id="KW-0630">Potassium</keyword>
<feature type="binding site" evidence="10">
    <location>
        <position position="43"/>
    </location>
    <ligand>
        <name>K(+)</name>
        <dbReference type="ChEBI" id="CHEBI:29103"/>
    </ligand>
</feature>
<evidence type="ECO:0000313" key="16">
    <source>
        <dbReference type="EMBL" id="SMC26450.1"/>
    </source>
</evidence>
<dbReference type="Proteomes" id="UP000192761">
    <property type="component" value="Unassembled WGS sequence"/>
</dbReference>
<feature type="binding site" evidence="10">
    <location>
        <position position="269"/>
    </location>
    <ligand>
        <name>ATP</name>
        <dbReference type="ChEBI" id="CHEBI:30616"/>
        <note>ligand shared between two neighboring subunits</note>
    </ligand>
</feature>
<dbReference type="NCBIfam" id="TIGR01034">
    <property type="entry name" value="metK"/>
    <property type="match status" value="1"/>
</dbReference>
<feature type="binding site" evidence="10">
    <location>
        <position position="265"/>
    </location>
    <ligand>
        <name>ATP</name>
        <dbReference type="ChEBI" id="CHEBI:30616"/>
        <note>ligand shared between two neighboring subunits</note>
    </ligand>
</feature>
<dbReference type="UniPathway" id="UPA00315">
    <property type="reaction ID" value="UER00080"/>
</dbReference>
<evidence type="ECO:0000256" key="9">
    <source>
        <dbReference type="ARBA" id="ARBA00022958"/>
    </source>
</evidence>
<dbReference type="STRING" id="1121001.SAMN02745857_02482"/>
<dbReference type="InterPro" id="IPR022631">
    <property type="entry name" value="ADOMET_SYNTHASE_CS"/>
</dbReference>
<feature type="binding site" description="in other chain" evidence="10">
    <location>
        <position position="15"/>
    </location>
    <ligand>
        <name>ATP</name>
        <dbReference type="ChEBI" id="CHEBI:30616"/>
        <note>ligand shared between two neighboring subunits</note>
    </ligand>
</feature>
<comment type="cofactor">
    <cofactor evidence="10">
        <name>Mg(2+)</name>
        <dbReference type="ChEBI" id="CHEBI:18420"/>
    </cofactor>
    <text evidence="10">Binds 2 divalent ions per subunit.</text>
</comment>
<dbReference type="RefSeq" id="WP_084091126.1">
    <property type="nucleotide sequence ID" value="NZ_FWXD01000014.1"/>
</dbReference>
<dbReference type="OrthoDB" id="9801686at2"/>
<comment type="function">
    <text evidence="10">Catalyzes the formation of S-adenosylmethionine (AdoMet) from methionine and ATP. The overall synthetic reaction is composed of two sequential steps, AdoMet formation and the subsequent tripolyphosphate hydrolysis which occurs prior to release of AdoMet from the enzyme.</text>
</comment>
<gene>
    <name evidence="10" type="primary">metK</name>
    <name evidence="16" type="ORF">SAMN02745857_02482</name>
</gene>
<feature type="binding site" description="in other chain" evidence="10">
    <location>
        <begin position="233"/>
        <end position="234"/>
    </location>
    <ligand>
        <name>ATP</name>
        <dbReference type="ChEBI" id="CHEBI:30616"/>
        <note>ligand shared between two neighboring subunits</note>
    </ligand>
</feature>
<dbReference type="CDD" id="cd18079">
    <property type="entry name" value="S-AdoMet_synt"/>
    <property type="match status" value="1"/>
</dbReference>
<dbReference type="InterPro" id="IPR022630">
    <property type="entry name" value="S-AdoMet_synt_C"/>
</dbReference>
<accession>A0A1W1XR35</accession>
<evidence type="ECO:0000256" key="6">
    <source>
        <dbReference type="ARBA" id="ARBA00022741"/>
    </source>
</evidence>
<dbReference type="PROSITE" id="PS00377">
    <property type="entry name" value="ADOMET_SYNTHASE_2"/>
    <property type="match status" value="1"/>
</dbReference>
<dbReference type="FunFam" id="3.30.300.10:FF:000004">
    <property type="entry name" value="S-adenosylmethionine synthase"/>
    <property type="match status" value="1"/>
</dbReference>
<evidence type="ECO:0000259" key="14">
    <source>
        <dbReference type="Pfam" id="PF02772"/>
    </source>
</evidence>